<dbReference type="EMBL" id="LR796167">
    <property type="protein sequence ID" value="CAB4123164.1"/>
    <property type="molecule type" value="Genomic_DNA"/>
</dbReference>
<feature type="compositionally biased region" description="Basic and acidic residues" evidence="1">
    <location>
        <begin position="11"/>
        <end position="22"/>
    </location>
</feature>
<feature type="region of interest" description="Disordered" evidence="1">
    <location>
        <begin position="1"/>
        <end position="32"/>
    </location>
</feature>
<evidence type="ECO:0000313" key="2">
    <source>
        <dbReference type="EMBL" id="CAB4123164.1"/>
    </source>
</evidence>
<protein>
    <submittedName>
        <fullName evidence="2">Uncharacterized protein</fullName>
    </submittedName>
</protein>
<accession>A0A6J5KLL5</accession>
<organism evidence="2">
    <name type="scientific">uncultured Caudovirales phage</name>
    <dbReference type="NCBI Taxonomy" id="2100421"/>
    <lineage>
        <taxon>Viruses</taxon>
        <taxon>Duplodnaviria</taxon>
        <taxon>Heunggongvirae</taxon>
        <taxon>Uroviricota</taxon>
        <taxon>Caudoviricetes</taxon>
        <taxon>Peduoviridae</taxon>
        <taxon>Maltschvirus</taxon>
        <taxon>Maltschvirus maltsch</taxon>
    </lineage>
</organism>
<reference evidence="2" key="1">
    <citation type="submission" date="2020-04" db="EMBL/GenBank/DDBJ databases">
        <authorList>
            <person name="Chiriac C."/>
            <person name="Salcher M."/>
            <person name="Ghai R."/>
            <person name="Kavagutti S V."/>
        </authorList>
    </citation>
    <scope>NUCLEOTIDE SEQUENCE</scope>
</reference>
<gene>
    <name evidence="2" type="ORF">UFOVP29_323</name>
</gene>
<proteinExistence type="predicted"/>
<name>A0A6J5KLL5_9CAUD</name>
<evidence type="ECO:0000256" key="1">
    <source>
        <dbReference type="SAM" id="MobiDB-lite"/>
    </source>
</evidence>
<sequence>MMTAYVPDEPIDFRMGQKRDESDIPSPEKPTKYTITSNYSATGEGHTIIICYIMADSPASALKEFERLVPGGDWFVKGAQISEDWDFLSEEARILVTPAVQKQLEDEKCYQTFTATMYYNYS</sequence>